<dbReference type="RefSeq" id="XP_007731404.1">
    <property type="nucleotide sequence ID" value="XM_007733214.1"/>
</dbReference>
<keyword evidence="4" id="KW-1185">Reference proteome</keyword>
<dbReference type="InterPro" id="IPR039793">
    <property type="entry name" value="UROS/Hem4"/>
</dbReference>
<dbReference type="InterPro" id="IPR036108">
    <property type="entry name" value="4pyrrol_syn_uPrphyn_synt_sf"/>
</dbReference>
<dbReference type="GO" id="GO:0006780">
    <property type="term" value="P:uroporphyrinogen III biosynthetic process"/>
    <property type="evidence" value="ECO:0007669"/>
    <property type="project" value="InterPro"/>
</dbReference>
<feature type="domain" description="Tetrapyrrole biosynthesis uroporphyrinogen III synthase" evidence="2">
    <location>
        <begin position="268"/>
        <end position="355"/>
    </location>
</feature>
<feature type="region of interest" description="Disordered" evidence="1">
    <location>
        <begin position="244"/>
        <end position="264"/>
    </location>
</feature>
<comment type="caution">
    <text evidence="3">The sequence shown here is derived from an EMBL/GenBank/DDBJ whole genome shotgun (WGS) entry which is preliminary data.</text>
</comment>
<dbReference type="PANTHER" id="PTHR12390">
    <property type="entry name" value="UROPORPHYRINOGEN III SYNTHASE"/>
    <property type="match status" value="1"/>
</dbReference>
<evidence type="ECO:0000313" key="4">
    <source>
        <dbReference type="Proteomes" id="UP000019478"/>
    </source>
</evidence>
<dbReference type="EMBL" id="AMGY01000002">
    <property type="protein sequence ID" value="EXJ90007.1"/>
    <property type="molecule type" value="Genomic_DNA"/>
</dbReference>
<dbReference type="OrthoDB" id="5595751at2759"/>
<organism evidence="3 4">
    <name type="scientific">Capronia epimyces CBS 606.96</name>
    <dbReference type="NCBI Taxonomy" id="1182542"/>
    <lineage>
        <taxon>Eukaryota</taxon>
        <taxon>Fungi</taxon>
        <taxon>Dikarya</taxon>
        <taxon>Ascomycota</taxon>
        <taxon>Pezizomycotina</taxon>
        <taxon>Eurotiomycetes</taxon>
        <taxon>Chaetothyriomycetidae</taxon>
        <taxon>Chaetothyriales</taxon>
        <taxon>Herpotrichiellaceae</taxon>
        <taxon>Capronia</taxon>
    </lineage>
</organism>
<evidence type="ECO:0000313" key="3">
    <source>
        <dbReference type="EMBL" id="EXJ90007.1"/>
    </source>
</evidence>
<dbReference type="HOGENOM" id="CLU_051874_0_0_1"/>
<dbReference type="GO" id="GO:0004852">
    <property type="term" value="F:uroporphyrinogen-III synthase activity"/>
    <property type="evidence" value="ECO:0007669"/>
    <property type="project" value="InterPro"/>
</dbReference>
<accession>W9YAY2</accession>
<gene>
    <name evidence="3" type="ORF">A1O3_03075</name>
</gene>
<dbReference type="GO" id="GO:0005829">
    <property type="term" value="C:cytosol"/>
    <property type="evidence" value="ECO:0007669"/>
    <property type="project" value="TreeGrafter"/>
</dbReference>
<proteinExistence type="predicted"/>
<sequence length="438" mass="48003">MPPPPSPLSTVPVLLLKTRSHPHDAYEEYFSTTPVTTTPTATTGEDERATSSFSFVPQFVPVLEHRPNTESLGALKRALQSGTLGQQYGGMIFTSQRAVEAWAEVVKSVERELPPTEDRTTELDSFEQERTIQVFGPGTGVIGSQPGANSGEASQHVTDSEHVDDDFSFPLYTVGPATSRALNTLVAESSTTTKKASPFTRLRPSVLGAQTGTGGNLAQYILSHYNGLDDRKLYTHHDSWRWPVTSTLGPTRGEPRSDAAKDDERERLRKKGLLFLVGEQRRDIIPKTLMDAKGKLAPQQRIAVDEVEVYATDVVGSFEDDFTLRLSSFKSEGHKVVAVVVFSPQGCEAMLRALGFIDDTHKLTESAVNRWNAIPRPCAVPDQEEEQRQLYVVVTIGPTTRDHLKTKFGFDADVCAVKPSPQGVGEGLKAFLHSKGLV</sequence>
<dbReference type="GeneID" id="19167204"/>
<dbReference type="UniPathway" id="UPA00251">
    <property type="reaction ID" value="UER00320"/>
</dbReference>
<reference evidence="3 4" key="1">
    <citation type="submission" date="2013-03" db="EMBL/GenBank/DDBJ databases">
        <title>The Genome Sequence of Capronia epimyces CBS 606.96.</title>
        <authorList>
            <consortium name="The Broad Institute Genomics Platform"/>
            <person name="Cuomo C."/>
            <person name="de Hoog S."/>
            <person name="Gorbushina A."/>
            <person name="Walker B."/>
            <person name="Young S.K."/>
            <person name="Zeng Q."/>
            <person name="Gargeya S."/>
            <person name="Fitzgerald M."/>
            <person name="Haas B."/>
            <person name="Abouelleil A."/>
            <person name="Allen A.W."/>
            <person name="Alvarado L."/>
            <person name="Arachchi H.M."/>
            <person name="Berlin A.M."/>
            <person name="Chapman S.B."/>
            <person name="Gainer-Dewar J."/>
            <person name="Goldberg J."/>
            <person name="Griggs A."/>
            <person name="Gujja S."/>
            <person name="Hansen M."/>
            <person name="Howarth C."/>
            <person name="Imamovic A."/>
            <person name="Ireland A."/>
            <person name="Larimer J."/>
            <person name="McCowan C."/>
            <person name="Murphy C."/>
            <person name="Pearson M."/>
            <person name="Poon T.W."/>
            <person name="Priest M."/>
            <person name="Roberts A."/>
            <person name="Saif S."/>
            <person name="Shea T."/>
            <person name="Sisk P."/>
            <person name="Sykes S."/>
            <person name="Wortman J."/>
            <person name="Nusbaum C."/>
            <person name="Birren B."/>
        </authorList>
    </citation>
    <scope>NUCLEOTIDE SEQUENCE [LARGE SCALE GENOMIC DNA]</scope>
    <source>
        <strain evidence="3 4">CBS 606.96</strain>
    </source>
</reference>
<name>W9YAY2_9EURO</name>
<dbReference type="STRING" id="1182542.W9YAY2"/>
<evidence type="ECO:0000259" key="2">
    <source>
        <dbReference type="Pfam" id="PF02602"/>
    </source>
</evidence>
<dbReference type="AlphaFoldDB" id="W9YAY2"/>
<dbReference type="GO" id="GO:0006782">
    <property type="term" value="P:protoporphyrinogen IX biosynthetic process"/>
    <property type="evidence" value="ECO:0007669"/>
    <property type="project" value="UniProtKB-UniPathway"/>
</dbReference>
<evidence type="ECO:0000256" key="1">
    <source>
        <dbReference type="SAM" id="MobiDB-lite"/>
    </source>
</evidence>
<dbReference type="Gene3D" id="3.40.50.10090">
    <property type="match status" value="1"/>
</dbReference>
<dbReference type="Pfam" id="PF02602">
    <property type="entry name" value="HEM4"/>
    <property type="match status" value="1"/>
</dbReference>
<protein>
    <recommendedName>
        <fullName evidence="2">Tetrapyrrole biosynthesis uroporphyrinogen III synthase domain-containing protein</fullName>
    </recommendedName>
</protein>
<dbReference type="eggNOG" id="KOG4132">
    <property type="taxonomic scope" value="Eukaryota"/>
</dbReference>
<dbReference type="SUPFAM" id="SSF69618">
    <property type="entry name" value="HemD-like"/>
    <property type="match status" value="1"/>
</dbReference>
<dbReference type="InterPro" id="IPR003754">
    <property type="entry name" value="4pyrrol_synth_uPrphyn_synth"/>
</dbReference>
<dbReference type="Proteomes" id="UP000019478">
    <property type="component" value="Unassembled WGS sequence"/>
</dbReference>
<feature type="compositionally biased region" description="Basic and acidic residues" evidence="1">
    <location>
        <begin position="253"/>
        <end position="264"/>
    </location>
</feature>
<dbReference type="PANTHER" id="PTHR12390:SF0">
    <property type="entry name" value="UROPORPHYRINOGEN-III SYNTHASE"/>
    <property type="match status" value="1"/>
</dbReference>